<dbReference type="VEuPathDB" id="FungiDB:H257_19068"/>
<protein>
    <submittedName>
        <fullName evidence="1">Uncharacterized protein</fullName>
    </submittedName>
</protein>
<sequence>MESKTKNNAELCSRLSHLCSYLALSVAGFYDKLMGRRGAGKQGDSNP</sequence>
<name>W4F938_APHAT</name>
<reference evidence="1" key="1">
    <citation type="submission" date="2013-12" db="EMBL/GenBank/DDBJ databases">
        <title>The Genome Sequence of Aphanomyces astaci APO3.</title>
        <authorList>
            <consortium name="The Broad Institute Genomics Platform"/>
            <person name="Russ C."/>
            <person name="Tyler B."/>
            <person name="van West P."/>
            <person name="Dieguez-Uribeondo J."/>
            <person name="Young S.K."/>
            <person name="Zeng Q."/>
            <person name="Gargeya S."/>
            <person name="Fitzgerald M."/>
            <person name="Abouelleil A."/>
            <person name="Alvarado L."/>
            <person name="Chapman S.B."/>
            <person name="Gainer-Dewar J."/>
            <person name="Goldberg J."/>
            <person name="Griggs A."/>
            <person name="Gujja S."/>
            <person name="Hansen M."/>
            <person name="Howarth C."/>
            <person name="Imamovic A."/>
            <person name="Ireland A."/>
            <person name="Larimer J."/>
            <person name="McCowan C."/>
            <person name="Murphy C."/>
            <person name="Pearson M."/>
            <person name="Poon T.W."/>
            <person name="Priest M."/>
            <person name="Roberts A."/>
            <person name="Saif S."/>
            <person name="Shea T."/>
            <person name="Sykes S."/>
            <person name="Wortman J."/>
            <person name="Nusbaum C."/>
            <person name="Birren B."/>
        </authorList>
    </citation>
    <scope>NUCLEOTIDE SEQUENCE [LARGE SCALE GENOMIC DNA]</scope>
    <source>
        <strain evidence="1">APO3</strain>
    </source>
</reference>
<organism evidence="1">
    <name type="scientific">Aphanomyces astaci</name>
    <name type="common">Crayfish plague agent</name>
    <dbReference type="NCBI Taxonomy" id="112090"/>
    <lineage>
        <taxon>Eukaryota</taxon>
        <taxon>Sar</taxon>
        <taxon>Stramenopiles</taxon>
        <taxon>Oomycota</taxon>
        <taxon>Saprolegniomycetes</taxon>
        <taxon>Saprolegniales</taxon>
        <taxon>Verrucalvaceae</taxon>
        <taxon>Aphanomyces</taxon>
    </lineage>
</organism>
<evidence type="ECO:0000313" key="1">
    <source>
        <dbReference type="EMBL" id="ETV64000.1"/>
    </source>
</evidence>
<dbReference type="RefSeq" id="XP_009846519.1">
    <property type="nucleotide sequence ID" value="XM_009848217.1"/>
</dbReference>
<feature type="non-terminal residue" evidence="1">
    <location>
        <position position="47"/>
    </location>
</feature>
<dbReference type="GeneID" id="20821064"/>
<accession>W4F938</accession>
<proteinExistence type="predicted"/>
<dbReference type="AlphaFoldDB" id="W4F938"/>
<gene>
    <name evidence="1" type="ORF">H257_19068</name>
</gene>
<dbReference type="EMBL" id="KI913447">
    <property type="protein sequence ID" value="ETV64000.1"/>
    <property type="molecule type" value="Genomic_DNA"/>
</dbReference>